<sequence length="81" mass="9476">HGGSLRAEFAGADKTHRGHNYKSTHEFGHHSVANDMNPYLAHYRLPKWETTATMYGEHYRHPEQTYSRPVKCRMPVFHINL</sequence>
<gene>
    <name evidence="2" type="ORF">PGLA2088_LOCUS686</name>
</gene>
<dbReference type="AlphaFoldDB" id="A0A813GRP3"/>
<reference evidence="2" key="1">
    <citation type="submission" date="2021-02" db="EMBL/GenBank/DDBJ databases">
        <authorList>
            <person name="Dougan E. K."/>
            <person name="Rhodes N."/>
            <person name="Thang M."/>
            <person name="Chan C."/>
        </authorList>
    </citation>
    <scope>NUCLEOTIDE SEQUENCE</scope>
</reference>
<dbReference type="Proteomes" id="UP000626109">
    <property type="component" value="Unassembled WGS sequence"/>
</dbReference>
<feature type="non-terminal residue" evidence="2">
    <location>
        <position position="81"/>
    </location>
</feature>
<accession>A0A813GRP3</accession>
<evidence type="ECO:0000256" key="1">
    <source>
        <dbReference type="SAM" id="MobiDB-lite"/>
    </source>
</evidence>
<proteinExistence type="predicted"/>
<feature type="region of interest" description="Disordered" evidence="1">
    <location>
        <begin position="1"/>
        <end position="25"/>
    </location>
</feature>
<organism evidence="2 3">
    <name type="scientific">Polarella glacialis</name>
    <name type="common">Dinoflagellate</name>
    <dbReference type="NCBI Taxonomy" id="89957"/>
    <lineage>
        <taxon>Eukaryota</taxon>
        <taxon>Sar</taxon>
        <taxon>Alveolata</taxon>
        <taxon>Dinophyceae</taxon>
        <taxon>Suessiales</taxon>
        <taxon>Suessiaceae</taxon>
        <taxon>Polarella</taxon>
    </lineage>
</organism>
<dbReference type="EMBL" id="CAJNNW010000490">
    <property type="protein sequence ID" value="CAE8627978.1"/>
    <property type="molecule type" value="Genomic_DNA"/>
</dbReference>
<comment type="caution">
    <text evidence="2">The sequence shown here is derived from an EMBL/GenBank/DDBJ whole genome shotgun (WGS) entry which is preliminary data.</text>
</comment>
<evidence type="ECO:0000313" key="3">
    <source>
        <dbReference type="Proteomes" id="UP000626109"/>
    </source>
</evidence>
<name>A0A813GRP3_POLGL</name>
<evidence type="ECO:0000313" key="2">
    <source>
        <dbReference type="EMBL" id="CAE8627978.1"/>
    </source>
</evidence>
<protein>
    <submittedName>
        <fullName evidence="2">Uncharacterized protein</fullName>
    </submittedName>
</protein>